<feature type="region of interest" description="Disordered" evidence="1">
    <location>
        <begin position="284"/>
        <end position="307"/>
    </location>
</feature>
<dbReference type="Proteomes" id="UP000006578">
    <property type="component" value="Chromosome"/>
</dbReference>
<keyword evidence="3" id="KW-1185">Reference proteome</keyword>
<dbReference type="Gene3D" id="2.115.10.20">
    <property type="entry name" value="Glycosyl hydrolase domain, family 43"/>
    <property type="match status" value="1"/>
</dbReference>
<evidence type="ECO:0000313" key="3">
    <source>
        <dbReference type="Proteomes" id="UP000006578"/>
    </source>
</evidence>
<dbReference type="EMBL" id="CP000356">
    <property type="protein sequence ID" value="ABF54276.1"/>
    <property type="molecule type" value="Genomic_DNA"/>
</dbReference>
<evidence type="ECO:0000313" key="2">
    <source>
        <dbReference type="EMBL" id="ABF54276.1"/>
    </source>
</evidence>
<name>Q1GPZ6_SPHAL</name>
<gene>
    <name evidence="2" type="ordered locus">Sala_2570</name>
</gene>
<sequence>MQCSLWRVALGWAKVWRYSRAKSTGATRRPDCRTLRISGCSHLGSGDLERRDTHSCSSARSGFAQFGKRGSLIDIEESWLHPRGRCSPQLCIAALLDSKDPIRVLGRLARPLIEQRAGDRDDHGPNVVYSYGGSLRGRMLLPTGTPTTVCGVPMSSSTRRTRRCEGAVSLFLTCTRRSKAIFHISFGPFSYKLRPFQRGGIQNENAMRKIIWTGLAALTIAVPTSAMAQHHDDGYRGGYGDEVLDDRGHGYREPEPYYRHSDRYAYAYPAYPAHRYERPYRYDSHRYDRHDRPRHHRERHHRSRRHH</sequence>
<dbReference type="STRING" id="317655.Sala_2570"/>
<evidence type="ECO:0000256" key="1">
    <source>
        <dbReference type="SAM" id="MobiDB-lite"/>
    </source>
</evidence>
<protein>
    <submittedName>
        <fullName evidence="2">Uncharacterized protein</fullName>
    </submittedName>
</protein>
<dbReference type="HOGENOM" id="CLU_905856_0_0_5"/>
<dbReference type="KEGG" id="sal:Sala_2570"/>
<accession>Q1GPZ6</accession>
<dbReference type="eggNOG" id="COG2152">
    <property type="taxonomic scope" value="Bacteria"/>
</dbReference>
<dbReference type="InterPro" id="IPR023296">
    <property type="entry name" value="Glyco_hydro_beta-prop_sf"/>
</dbReference>
<reference evidence="2 3" key="1">
    <citation type="journal article" date="2009" name="Proc. Natl. Acad. Sci. U.S.A.">
        <title>The genomic basis of trophic strategy in marine bacteria.</title>
        <authorList>
            <person name="Lauro F.M."/>
            <person name="McDougald D."/>
            <person name="Thomas T."/>
            <person name="Williams T.J."/>
            <person name="Egan S."/>
            <person name="Rice S."/>
            <person name="DeMaere M.Z."/>
            <person name="Ting L."/>
            <person name="Ertan H."/>
            <person name="Johnson J."/>
            <person name="Ferriera S."/>
            <person name="Lapidus A."/>
            <person name="Anderson I."/>
            <person name="Kyrpides N."/>
            <person name="Munk A.C."/>
            <person name="Detter C."/>
            <person name="Han C.S."/>
            <person name="Brown M.V."/>
            <person name="Robb F.T."/>
            <person name="Kjelleberg S."/>
            <person name="Cavicchioli R."/>
        </authorList>
    </citation>
    <scope>NUCLEOTIDE SEQUENCE [LARGE SCALE GENOMIC DNA]</scope>
    <source>
        <strain evidence="3">DSM 13593 / LMG 18877 / RB2256</strain>
    </source>
</reference>
<dbReference type="AlphaFoldDB" id="Q1GPZ6"/>
<proteinExistence type="predicted"/>
<feature type="compositionally biased region" description="Basic residues" evidence="1">
    <location>
        <begin position="292"/>
        <end position="307"/>
    </location>
</feature>
<organism evidence="2 3">
    <name type="scientific">Sphingopyxis alaskensis (strain DSM 13593 / LMG 18877 / RB2256)</name>
    <name type="common">Sphingomonas alaskensis</name>
    <dbReference type="NCBI Taxonomy" id="317655"/>
    <lineage>
        <taxon>Bacteria</taxon>
        <taxon>Pseudomonadati</taxon>
        <taxon>Pseudomonadota</taxon>
        <taxon>Alphaproteobacteria</taxon>
        <taxon>Sphingomonadales</taxon>
        <taxon>Sphingomonadaceae</taxon>
        <taxon>Sphingopyxis</taxon>
    </lineage>
</organism>